<evidence type="ECO:0000313" key="4">
    <source>
        <dbReference type="Proteomes" id="UP000198867"/>
    </source>
</evidence>
<proteinExistence type="predicted"/>
<dbReference type="AlphaFoldDB" id="A0A1I5C940"/>
<dbReference type="RefSeq" id="WP_090711532.1">
    <property type="nucleotide sequence ID" value="NZ_FOVM01000006.1"/>
</dbReference>
<name>A0A1I5C940_9MICO</name>
<dbReference type="STRING" id="995034.SAMN05216219_2285"/>
<evidence type="ECO:0000313" key="3">
    <source>
        <dbReference type="EMBL" id="SFN83488.1"/>
    </source>
</evidence>
<feature type="transmembrane region" description="Helical" evidence="1">
    <location>
        <begin position="241"/>
        <end position="264"/>
    </location>
</feature>
<keyword evidence="1" id="KW-0812">Transmembrane</keyword>
<evidence type="ECO:0000256" key="1">
    <source>
        <dbReference type="SAM" id="Phobius"/>
    </source>
</evidence>
<organism evidence="3 4">
    <name type="scientific">Mycetocola miduiensis</name>
    <dbReference type="NCBI Taxonomy" id="995034"/>
    <lineage>
        <taxon>Bacteria</taxon>
        <taxon>Bacillati</taxon>
        <taxon>Actinomycetota</taxon>
        <taxon>Actinomycetes</taxon>
        <taxon>Micrococcales</taxon>
        <taxon>Microbacteriaceae</taxon>
        <taxon>Mycetocola</taxon>
    </lineage>
</organism>
<feature type="domain" description="DUF1206" evidence="2">
    <location>
        <begin position="112"/>
        <end position="176"/>
    </location>
</feature>
<protein>
    <recommendedName>
        <fullName evidence="2">DUF1206 domain-containing protein</fullName>
    </recommendedName>
</protein>
<dbReference type="Proteomes" id="UP000198867">
    <property type="component" value="Unassembled WGS sequence"/>
</dbReference>
<evidence type="ECO:0000259" key="2">
    <source>
        <dbReference type="Pfam" id="PF06724"/>
    </source>
</evidence>
<sequence length="271" mass="27279">MSHVSSTASARSAATRLQDNHAFQLMVRVGFAVNGLLHILIGGIALGVAFGSGGEADQGGALGQLASSPGGLFLLWAVAIGLFALGLFQGLETFLVRGNNKDAWADRGKEGGKAVAYLAIGLSAASIAMGGSADSSGQTQSLTAKLLATPGGVFLVAVLGLGVIGVGVYFIVKGAKKKFLEDINLPSVATGRAVTVLGRVGYIAKGVAIVVVGILFCVAAFTSDASEATGLDGALKALVALPLGVVLLTLVALGLISYGVYCFARAKFARL</sequence>
<feature type="transmembrane region" description="Helical" evidence="1">
    <location>
        <begin position="153"/>
        <end position="172"/>
    </location>
</feature>
<reference evidence="4" key="1">
    <citation type="submission" date="2016-10" db="EMBL/GenBank/DDBJ databases">
        <authorList>
            <person name="Varghese N."/>
            <person name="Submissions S."/>
        </authorList>
    </citation>
    <scope>NUCLEOTIDE SEQUENCE [LARGE SCALE GENOMIC DNA]</scope>
    <source>
        <strain evidence="4">CGMCC 1.11101</strain>
    </source>
</reference>
<dbReference type="InterPro" id="IPR009597">
    <property type="entry name" value="DUF1206"/>
</dbReference>
<keyword evidence="1" id="KW-1133">Transmembrane helix</keyword>
<dbReference type="Pfam" id="PF06724">
    <property type="entry name" value="DUF1206"/>
    <property type="match status" value="3"/>
</dbReference>
<keyword evidence="4" id="KW-1185">Reference proteome</keyword>
<gene>
    <name evidence="3" type="ORF">SAMN05216219_2285</name>
</gene>
<dbReference type="EMBL" id="FOVM01000006">
    <property type="protein sequence ID" value="SFN83488.1"/>
    <property type="molecule type" value="Genomic_DNA"/>
</dbReference>
<accession>A0A1I5C940</accession>
<feature type="domain" description="DUF1206" evidence="2">
    <location>
        <begin position="29"/>
        <end position="93"/>
    </location>
</feature>
<feature type="transmembrane region" description="Helical" evidence="1">
    <location>
        <begin position="73"/>
        <end position="95"/>
    </location>
</feature>
<keyword evidence="1" id="KW-0472">Membrane</keyword>
<feature type="domain" description="DUF1206" evidence="2">
    <location>
        <begin position="200"/>
        <end position="268"/>
    </location>
</feature>
<feature type="transmembrane region" description="Helical" evidence="1">
    <location>
        <begin position="202"/>
        <end position="221"/>
    </location>
</feature>
<feature type="transmembrane region" description="Helical" evidence="1">
    <location>
        <begin position="115"/>
        <end position="133"/>
    </location>
</feature>
<feature type="transmembrane region" description="Helical" evidence="1">
    <location>
        <begin position="31"/>
        <end position="53"/>
    </location>
</feature>
<dbReference type="OrthoDB" id="4552598at2"/>